<feature type="compositionally biased region" description="Polar residues" evidence="1">
    <location>
        <begin position="151"/>
        <end position="168"/>
    </location>
</feature>
<keyword evidence="2" id="KW-0812">Transmembrane</keyword>
<dbReference type="EMBL" id="CP001994">
    <property type="protein sequence ID" value="ADE37437.1"/>
    <property type="molecule type" value="Genomic_DNA"/>
</dbReference>
<evidence type="ECO:0000256" key="2">
    <source>
        <dbReference type="SAM" id="Phobius"/>
    </source>
</evidence>
<dbReference type="GeneID" id="8984134"/>
<keyword evidence="4" id="KW-1185">Reference proteome</keyword>
<proteinExistence type="predicted"/>
<dbReference type="OrthoDB" id="141574at2157"/>
<feature type="region of interest" description="Disordered" evidence="1">
    <location>
        <begin position="148"/>
        <end position="168"/>
    </location>
</feature>
<organism evidence="3 4">
    <name type="scientific">Methanohalophilus mahii (strain ATCC 35705 / DSM 5219 / SLP)</name>
    <dbReference type="NCBI Taxonomy" id="547558"/>
    <lineage>
        <taxon>Archaea</taxon>
        <taxon>Methanobacteriati</taxon>
        <taxon>Methanobacteriota</taxon>
        <taxon>Stenosarchaea group</taxon>
        <taxon>Methanomicrobia</taxon>
        <taxon>Methanosarcinales</taxon>
        <taxon>Methanosarcinaceae</taxon>
        <taxon>Methanohalophilus</taxon>
    </lineage>
</organism>
<sequence length="198" mass="21224" precursor="true">MNIKKITICAILLLAIGLLSSPVCLAADGEVTDVERHVPETISAGELTEIKLDITGEKPFVAGVVETIPPGFTFPNNDEDISDAEYFKVDRGAGKIAFNVIDENEIVYNVISSEGDSDGFEGYWVDMLFQTQELNEGKERWTPVTDPYAAANTQSSGPSSGTESTASQTPGFGTFLTLMSLVAGLFVFGKRNSGGDQE</sequence>
<dbReference type="STRING" id="547558.Mmah_1942"/>
<accession>D5E8E9</accession>
<gene>
    <name evidence="3" type="ordered locus">Mmah_1942</name>
</gene>
<dbReference type="HOGENOM" id="CLU_111884_0_0_2"/>
<keyword evidence="2" id="KW-1133">Transmembrane helix</keyword>
<protein>
    <submittedName>
        <fullName evidence="3">Uncharacterized protein</fullName>
    </submittedName>
</protein>
<dbReference type="RefSeq" id="WP_013038379.1">
    <property type="nucleotide sequence ID" value="NC_014002.1"/>
</dbReference>
<keyword evidence="2" id="KW-0472">Membrane</keyword>
<evidence type="ECO:0000313" key="4">
    <source>
        <dbReference type="Proteomes" id="UP000001059"/>
    </source>
</evidence>
<dbReference type="AlphaFoldDB" id="D5E8E9"/>
<name>D5E8E9_METMS</name>
<feature type="transmembrane region" description="Helical" evidence="2">
    <location>
        <begin position="171"/>
        <end position="189"/>
    </location>
</feature>
<evidence type="ECO:0000256" key="1">
    <source>
        <dbReference type="SAM" id="MobiDB-lite"/>
    </source>
</evidence>
<dbReference type="KEGG" id="mmh:Mmah_1942"/>
<evidence type="ECO:0000313" key="3">
    <source>
        <dbReference type="EMBL" id="ADE37437.1"/>
    </source>
</evidence>
<reference evidence="3 4" key="1">
    <citation type="submission" date="2010-03" db="EMBL/GenBank/DDBJ databases">
        <title>The complete genome of Methanohalophilus mahii DSM 5219.</title>
        <authorList>
            <consortium name="US DOE Joint Genome Institute (JGI-PGF)"/>
            <person name="Lucas S."/>
            <person name="Copeland A."/>
            <person name="Lapidus A."/>
            <person name="Glavina del Rio T."/>
            <person name="Dalin E."/>
            <person name="Tice H."/>
            <person name="Bruce D."/>
            <person name="Goodwin L."/>
            <person name="Pitluck S."/>
            <person name="Kyrpides N."/>
            <person name="Mavromatis K."/>
            <person name="Ivanova N."/>
            <person name="Lykidis A."/>
            <person name="Saunders E."/>
            <person name="Brettin T."/>
            <person name="Detter J.C."/>
            <person name="Han C."/>
            <person name="Land M."/>
            <person name="Hauser L."/>
            <person name="Markowitz V."/>
            <person name="Cheng J.-F."/>
            <person name="Hugenholtz P."/>
            <person name="Woyke T."/>
            <person name="Wu D."/>
            <person name="Spring S."/>
            <person name="Schneider S."/>
            <person name="Schroeder M."/>
            <person name="Klenk H.-P."/>
            <person name="Eisen J.A."/>
        </authorList>
    </citation>
    <scope>NUCLEOTIDE SEQUENCE [LARGE SCALE GENOMIC DNA]</scope>
    <source>
        <strain evidence="4">ATCC 35705 / DSM 5219 / SLP</strain>
    </source>
</reference>
<dbReference type="Proteomes" id="UP000001059">
    <property type="component" value="Chromosome"/>
</dbReference>